<evidence type="ECO:0000256" key="2">
    <source>
        <dbReference type="ARBA" id="ARBA00022475"/>
    </source>
</evidence>
<feature type="domain" description="X8" evidence="10">
    <location>
        <begin position="31"/>
        <end position="116"/>
    </location>
</feature>
<evidence type="ECO:0000256" key="7">
    <source>
        <dbReference type="ARBA" id="ARBA00023180"/>
    </source>
</evidence>
<feature type="transmembrane region" description="Helical" evidence="8">
    <location>
        <begin position="169"/>
        <end position="188"/>
    </location>
</feature>
<dbReference type="GO" id="GO:0009506">
    <property type="term" value="C:plasmodesma"/>
    <property type="evidence" value="ECO:0007669"/>
    <property type="project" value="UniProtKB-ARBA"/>
</dbReference>
<feature type="chain" id="PRO_5040307795" description="X8 domain-containing protein" evidence="9">
    <location>
        <begin position="23"/>
        <end position="192"/>
    </location>
</feature>
<dbReference type="AlphaFoldDB" id="A0A9Q0CSS7"/>
<dbReference type="PANTHER" id="PTHR31044">
    <property type="entry name" value="BETA-1,3 GLUCANASE"/>
    <property type="match status" value="1"/>
</dbReference>
<keyword evidence="4 9" id="KW-0732">Signal</keyword>
<comment type="caution">
    <text evidence="11">The sequence shown here is derived from an EMBL/GenBank/DDBJ whole genome shotgun (WGS) entry which is preliminary data.</text>
</comment>
<keyword evidence="12" id="KW-1185">Reference proteome</keyword>
<dbReference type="PANTHER" id="PTHR31044:SF127">
    <property type="entry name" value="X8 DOMAIN-CONTAINING PROTEIN"/>
    <property type="match status" value="1"/>
</dbReference>
<dbReference type="SMART" id="SM00768">
    <property type="entry name" value="X8"/>
    <property type="match status" value="1"/>
</dbReference>
<sequence length="192" mass="20038">MLPTRWWICILLIISLLSVGSAQNSSSMVGVFCVAIATADPTALQDGLNWACGSGGADCTTIQEGQACYEANNLVELASYAYNDYYHKNAATGATCNFSGTATTSNTDPSHGSCIFAGSTQSSTSNTNSSSGFTPTNSLFSPPPTSITGFGNTNITSTDGTFSKSSRNAVSLGVIVYTTYLLLILHLLSSYM</sequence>
<dbReference type="FunFam" id="1.20.58.1040:FF:000001">
    <property type="entry name" value="Glucan endo-1,3-beta-glucosidase 4"/>
    <property type="match status" value="1"/>
</dbReference>
<evidence type="ECO:0000256" key="3">
    <source>
        <dbReference type="ARBA" id="ARBA00022622"/>
    </source>
</evidence>
<accession>A0A9Q0CSS7</accession>
<comment type="subcellular location">
    <subcellularLocation>
        <location evidence="1">Cell membrane</location>
        <topology evidence="1">Lipid-anchor</topology>
        <topology evidence="1">GPI-anchor</topology>
    </subcellularLocation>
</comment>
<dbReference type="InterPro" id="IPR012946">
    <property type="entry name" value="X8"/>
</dbReference>
<dbReference type="InterPro" id="IPR044788">
    <property type="entry name" value="X8_dom_prot"/>
</dbReference>
<dbReference type="Pfam" id="PF07983">
    <property type="entry name" value="X8"/>
    <property type="match status" value="1"/>
</dbReference>
<name>A0A9Q0CSS7_9POAL</name>
<feature type="signal peptide" evidence="9">
    <location>
        <begin position="1"/>
        <end position="22"/>
    </location>
</feature>
<keyword evidence="2" id="KW-1003">Cell membrane</keyword>
<dbReference type="GO" id="GO:0098552">
    <property type="term" value="C:side of membrane"/>
    <property type="evidence" value="ECO:0007669"/>
    <property type="project" value="UniProtKB-KW"/>
</dbReference>
<organism evidence="11 12">
    <name type="scientific">Rhynchospora breviuscula</name>
    <dbReference type="NCBI Taxonomy" id="2022672"/>
    <lineage>
        <taxon>Eukaryota</taxon>
        <taxon>Viridiplantae</taxon>
        <taxon>Streptophyta</taxon>
        <taxon>Embryophyta</taxon>
        <taxon>Tracheophyta</taxon>
        <taxon>Spermatophyta</taxon>
        <taxon>Magnoliopsida</taxon>
        <taxon>Liliopsida</taxon>
        <taxon>Poales</taxon>
        <taxon>Cyperaceae</taxon>
        <taxon>Cyperoideae</taxon>
        <taxon>Rhynchosporeae</taxon>
        <taxon>Rhynchospora</taxon>
    </lineage>
</organism>
<keyword evidence="3" id="KW-0336">GPI-anchor</keyword>
<evidence type="ECO:0000313" key="11">
    <source>
        <dbReference type="EMBL" id="KAJ1699516.1"/>
    </source>
</evidence>
<dbReference type="GO" id="GO:0005886">
    <property type="term" value="C:plasma membrane"/>
    <property type="evidence" value="ECO:0007669"/>
    <property type="project" value="UniProtKB-SubCell"/>
</dbReference>
<dbReference type="Proteomes" id="UP001151287">
    <property type="component" value="Unassembled WGS sequence"/>
</dbReference>
<dbReference type="EMBL" id="JAMQYH010000002">
    <property type="protein sequence ID" value="KAJ1699516.1"/>
    <property type="molecule type" value="Genomic_DNA"/>
</dbReference>
<evidence type="ECO:0000256" key="6">
    <source>
        <dbReference type="ARBA" id="ARBA00023157"/>
    </source>
</evidence>
<evidence type="ECO:0000256" key="9">
    <source>
        <dbReference type="SAM" id="SignalP"/>
    </source>
</evidence>
<evidence type="ECO:0000256" key="5">
    <source>
        <dbReference type="ARBA" id="ARBA00023136"/>
    </source>
</evidence>
<evidence type="ECO:0000256" key="4">
    <source>
        <dbReference type="ARBA" id="ARBA00022729"/>
    </source>
</evidence>
<keyword evidence="8" id="KW-0812">Transmembrane</keyword>
<evidence type="ECO:0000313" key="12">
    <source>
        <dbReference type="Proteomes" id="UP001151287"/>
    </source>
</evidence>
<evidence type="ECO:0000259" key="10">
    <source>
        <dbReference type="SMART" id="SM00768"/>
    </source>
</evidence>
<evidence type="ECO:0000256" key="8">
    <source>
        <dbReference type="SAM" id="Phobius"/>
    </source>
</evidence>
<keyword evidence="3" id="KW-0449">Lipoprotein</keyword>
<protein>
    <recommendedName>
        <fullName evidence="10">X8 domain-containing protein</fullName>
    </recommendedName>
</protein>
<keyword evidence="5 8" id="KW-0472">Membrane</keyword>
<reference evidence="11" key="1">
    <citation type="journal article" date="2022" name="Cell">
        <title>Repeat-based holocentromeres influence genome architecture and karyotype evolution.</title>
        <authorList>
            <person name="Hofstatter P.G."/>
            <person name="Thangavel G."/>
            <person name="Lux T."/>
            <person name="Neumann P."/>
            <person name="Vondrak T."/>
            <person name="Novak P."/>
            <person name="Zhang M."/>
            <person name="Costa L."/>
            <person name="Castellani M."/>
            <person name="Scott A."/>
            <person name="Toegelov H."/>
            <person name="Fuchs J."/>
            <person name="Mata-Sucre Y."/>
            <person name="Dias Y."/>
            <person name="Vanzela A.L.L."/>
            <person name="Huettel B."/>
            <person name="Almeida C.C.S."/>
            <person name="Simkova H."/>
            <person name="Souza G."/>
            <person name="Pedrosa-Harand A."/>
            <person name="Macas J."/>
            <person name="Mayer K.F.X."/>
            <person name="Houben A."/>
            <person name="Marques A."/>
        </authorList>
    </citation>
    <scope>NUCLEOTIDE SEQUENCE</scope>
    <source>
        <strain evidence="11">RhyBre1mFocal</strain>
    </source>
</reference>
<dbReference type="OrthoDB" id="2019109at2759"/>
<dbReference type="Gene3D" id="1.20.58.1040">
    <property type="match status" value="1"/>
</dbReference>
<keyword evidence="8" id="KW-1133">Transmembrane helix</keyword>
<proteinExistence type="predicted"/>
<evidence type="ECO:0000256" key="1">
    <source>
        <dbReference type="ARBA" id="ARBA00004609"/>
    </source>
</evidence>
<keyword evidence="6" id="KW-1015">Disulfide bond</keyword>
<keyword evidence="7" id="KW-0325">Glycoprotein</keyword>
<gene>
    <name evidence="11" type="ORF">LUZ63_008028</name>
</gene>